<gene>
    <name evidence="4" type="ORF">IW256_002797</name>
</gene>
<dbReference type="PANTHER" id="PTHR30466:SF11">
    <property type="entry name" value="FLAVIN-DEPENDENT MONOOXYGENASE, REDUCTASE SUBUNIT HSAB"/>
    <property type="match status" value="1"/>
</dbReference>
<keyword evidence="2" id="KW-0560">Oxidoreductase</keyword>
<dbReference type="GO" id="GO:0042602">
    <property type="term" value="F:riboflavin reductase (NADPH) activity"/>
    <property type="evidence" value="ECO:0007669"/>
    <property type="project" value="TreeGrafter"/>
</dbReference>
<dbReference type="RefSeq" id="WP_197011375.1">
    <property type="nucleotide sequence ID" value="NZ_BAABES010000005.1"/>
</dbReference>
<organism evidence="4 5">
    <name type="scientific">Actinomadura viridis</name>
    <dbReference type="NCBI Taxonomy" id="58110"/>
    <lineage>
        <taxon>Bacteria</taxon>
        <taxon>Bacillati</taxon>
        <taxon>Actinomycetota</taxon>
        <taxon>Actinomycetes</taxon>
        <taxon>Streptosporangiales</taxon>
        <taxon>Thermomonosporaceae</taxon>
        <taxon>Actinomadura</taxon>
    </lineage>
</organism>
<proteinExistence type="inferred from homology"/>
<dbReference type="Proteomes" id="UP000614047">
    <property type="component" value="Unassembled WGS sequence"/>
</dbReference>
<dbReference type="InterPro" id="IPR012349">
    <property type="entry name" value="Split_barrel_FMN-bd"/>
</dbReference>
<accession>A0A931GQM0</accession>
<dbReference type="InterPro" id="IPR002563">
    <property type="entry name" value="Flavin_Rdtase-like_dom"/>
</dbReference>
<comment type="caution">
    <text evidence="4">The sequence shown here is derived from an EMBL/GenBank/DDBJ whole genome shotgun (WGS) entry which is preliminary data.</text>
</comment>
<dbReference type="Gene3D" id="2.30.110.10">
    <property type="entry name" value="Electron Transport, Fmn-binding Protein, Chain A"/>
    <property type="match status" value="1"/>
</dbReference>
<dbReference type="SMART" id="SM00903">
    <property type="entry name" value="Flavin_Reduct"/>
    <property type="match status" value="1"/>
</dbReference>
<comment type="similarity">
    <text evidence="1">Belongs to the non-flavoprotein flavin reductase family.</text>
</comment>
<sequence>MTEPLLDSTRFRRVCGQFPTGVTAVTATTADGRVAALTVNSFTSVSLEPAKVLFCLADSSSSFPVLIEAERIAIHILSRDQEDVARRFATSGLSGAERLEGVGWTPGPDGVPLLPGTPAILAGRPGEIITSGDHAIILVAVDHVHLKPTGAPALSFYQGRFTTPVVAAPDTGA</sequence>
<evidence type="ECO:0000313" key="5">
    <source>
        <dbReference type="Proteomes" id="UP000614047"/>
    </source>
</evidence>
<dbReference type="GO" id="GO:0010181">
    <property type="term" value="F:FMN binding"/>
    <property type="evidence" value="ECO:0007669"/>
    <property type="project" value="InterPro"/>
</dbReference>
<dbReference type="SUPFAM" id="SSF50475">
    <property type="entry name" value="FMN-binding split barrel"/>
    <property type="match status" value="1"/>
</dbReference>
<dbReference type="AlphaFoldDB" id="A0A931GQM0"/>
<reference evidence="4" key="1">
    <citation type="submission" date="2020-11" db="EMBL/GenBank/DDBJ databases">
        <title>Sequencing the genomes of 1000 actinobacteria strains.</title>
        <authorList>
            <person name="Klenk H.-P."/>
        </authorList>
    </citation>
    <scope>NUCLEOTIDE SEQUENCE</scope>
    <source>
        <strain evidence="4">DSM 43175</strain>
    </source>
</reference>
<dbReference type="EMBL" id="JADOUA010000001">
    <property type="protein sequence ID" value="MBG6088684.1"/>
    <property type="molecule type" value="Genomic_DNA"/>
</dbReference>
<evidence type="ECO:0000313" key="4">
    <source>
        <dbReference type="EMBL" id="MBG6088684.1"/>
    </source>
</evidence>
<dbReference type="Pfam" id="PF01613">
    <property type="entry name" value="Flavin_Reduct"/>
    <property type="match status" value="1"/>
</dbReference>
<evidence type="ECO:0000256" key="2">
    <source>
        <dbReference type="ARBA" id="ARBA00023002"/>
    </source>
</evidence>
<feature type="domain" description="Flavin reductase like" evidence="3">
    <location>
        <begin position="15"/>
        <end position="163"/>
    </location>
</feature>
<dbReference type="InterPro" id="IPR050268">
    <property type="entry name" value="NADH-dep_flavin_reductase"/>
</dbReference>
<dbReference type="PANTHER" id="PTHR30466">
    <property type="entry name" value="FLAVIN REDUCTASE"/>
    <property type="match status" value="1"/>
</dbReference>
<protein>
    <submittedName>
        <fullName evidence="4">Flavin reductase (DIM6/NTAB) family NADH-FMN oxidoreductase RutF</fullName>
    </submittedName>
</protein>
<keyword evidence="5" id="KW-1185">Reference proteome</keyword>
<evidence type="ECO:0000256" key="1">
    <source>
        <dbReference type="ARBA" id="ARBA00008898"/>
    </source>
</evidence>
<evidence type="ECO:0000259" key="3">
    <source>
        <dbReference type="SMART" id="SM00903"/>
    </source>
</evidence>
<name>A0A931GQM0_9ACTN</name>